<sequence length="224" mass="26217">MTIWCLLTADEDFQAFTPPPDFNNEWQTRLLYLSLDEVSDEGMHDLAYEDQIKDFCTDCRCIICFENVAVKFRLAHFHFGNLNPHALPNTIRSLRLFACKQHYPLYTRSLPKDLRGIGLRQNRIYGRLDLTTLPPLLQLANFRENELCGPIDLTKLPKDLQKLDLSSNSIRQHTVFYDSVPENLVIRLDGPNERRRIRNVVALNPNERRRDKRGFDLVTSKNMR</sequence>
<dbReference type="AlphaFoldDB" id="A0A7S4KS23"/>
<gene>
    <name evidence="1" type="ORF">NAES01612_LOCUS10554</name>
</gene>
<reference evidence="1" key="1">
    <citation type="submission" date="2021-01" db="EMBL/GenBank/DDBJ databases">
        <authorList>
            <person name="Corre E."/>
            <person name="Pelletier E."/>
            <person name="Niang G."/>
            <person name="Scheremetjew M."/>
            <person name="Finn R."/>
            <person name="Kale V."/>
            <person name="Holt S."/>
            <person name="Cochrane G."/>
            <person name="Meng A."/>
            <person name="Brown T."/>
            <person name="Cohen L."/>
        </authorList>
    </citation>
    <scope>NUCLEOTIDE SEQUENCE</scope>
    <source>
        <strain evidence="1">SoJaBio B1-5/56/2</strain>
    </source>
</reference>
<name>A0A7S4KS23_9EUKA</name>
<evidence type="ECO:0000313" key="1">
    <source>
        <dbReference type="EMBL" id="CAE2303758.1"/>
    </source>
</evidence>
<dbReference type="SUPFAM" id="SSF52058">
    <property type="entry name" value="L domain-like"/>
    <property type="match status" value="1"/>
</dbReference>
<accession>A0A7S4KS23</accession>
<proteinExistence type="predicted"/>
<protein>
    <submittedName>
        <fullName evidence="1">Uncharacterized protein</fullName>
    </submittedName>
</protein>
<dbReference type="Gene3D" id="3.80.10.10">
    <property type="entry name" value="Ribonuclease Inhibitor"/>
    <property type="match status" value="1"/>
</dbReference>
<dbReference type="EMBL" id="HBKR01015965">
    <property type="protein sequence ID" value="CAE2303758.1"/>
    <property type="molecule type" value="Transcribed_RNA"/>
</dbReference>
<dbReference type="InterPro" id="IPR032675">
    <property type="entry name" value="LRR_dom_sf"/>
</dbReference>
<organism evidence="1">
    <name type="scientific">Paramoeba aestuarina</name>
    <dbReference type="NCBI Taxonomy" id="180227"/>
    <lineage>
        <taxon>Eukaryota</taxon>
        <taxon>Amoebozoa</taxon>
        <taxon>Discosea</taxon>
        <taxon>Flabellinia</taxon>
        <taxon>Dactylopodida</taxon>
        <taxon>Paramoebidae</taxon>
        <taxon>Paramoeba</taxon>
    </lineage>
</organism>